<dbReference type="KEGG" id="dda:Dd703_1792"/>
<dbReference type="EMBL" id="CP001654">
    <property type="protein sequence ID" value="ACS85588.1"/>
    <property type="molecule type" value="Genomic_DNA"/>
</dbReference>
<evidence type="ECO:0000259" key="6">
    <source>
        <dbReference type="PROSITE" id="PS50850"/>
    </source>
</evidence>
<proteinExistence type="predicted"/>
<dbReference type="InterPro" id="IPR051788">
    <property type="entry name" value="MFS_Transporter"/>
</dbReference>
<dbReference type="RefSeq" id="WP_012765405.1">
    <property type="nucleotide sequence ID" value="NC_012880.1"/>
</dbReference>
<feature type="transmembrane region" description="Helical" evidence="5">
    <location>
        <begin position="247"/>
        <end position="266"/>
    </location>
</feature>
<reference evidence="7" key="1">
    <citation type="submission" date="2009-06" db="EMBL/GenBank/DDBJ databases">
        <title>Complete sequence of Dickeya dadantii Ech703.</title>
        <authorList>
            <consortium name="US DOE Joint Genome Institute"/>
            <person name="Lucas S."/>
            <person name="Copeland A."/>
            <person name="Lapidus A."/>
            <person name="Glavina del Rio T."/>
            <person name="Dalin E."/>
            <person name="Tice H."/>
            <person name="Bruce D."/>
            <person name="Goodwin L."/>
            <person name="Pitluck S."/>
            <person name="Chertkov O."/>
            <person name="Brettin T."/>
            <person name="Detter J.C."/>
            <person name="Han C."/>
            <person name="Larimer F."/>
            <person name="Land M."/>
            <person name="Hauser L."/>
            <person name="Kyrpides N."/>
            <person name="Mikhailova N."/>
            <person name="Balakrishnan V."/>
            <person name="Glasner J."/>
            <person name="Perna N.T."/>
        </authorList>
    </citation>
    <scope>NUCLEOTIDE SEQUENCE [LARGE SCALE GENOMIC DNA]</scope>
    <source>
        <strain evidence="7">Ech703</strain>
    </source>
</reference>
<dbReference type="STRING" id="579405.Dd703_1792"/>
<evidence type="ECO:0000313" key="7">
    <source>
        <dbReference type="EMBL" id="ACS85588.1"/>
    </source>
</evidence>
<feature type="transmembrane region" description="Helical" evidence="5">
    <location>
        <begin position="171"/>
        <end position="187"/>
    </location>
</feature>
<dbReference type="CDD" id="cd17393">
    <property type="entry name" value="MFS_MosC_like"/>
    <property type="match status" value="1"/>
</dbReference>
<name>C6C4X8_MUSP7</name>
<dbReference type="Gene3D" id="1.20.1250.20">
    <property type="entry name" value="MFS general substrate transporter like domains"/>
    <property type="match status" value="2"/>
</dbReference>
<evidence type="ECO:0000256" key="2">
    <source>
        <dbReference type="ARBA" id="ARBA00022692"/>
    </source>
</evidence>
<dbReference type="PROSITE" id="PS50850">
    <property type="entry name" value="MFS"/>
    <property type="match status" value="1"/>
</dbReference>
<dbReference type="AlphaFoldDB" id="C6C4X8"/>
<evidence type="ECO:0000256" key="3">
    <source>
        <dbReference type="ARBA" id="ARBA00022989"/>
    </source>
</evidence>
<keyword evidence="2 5" id="KW-0812">Transmembrane</keyword>
<feature type="transmembrane region" description="Helical" evidence="5">
    <location>
        <begin position="146"/>
        <end position="165"/>
    </location>
</feature>
<feature type="transmembrane region" description="Helical" evidence="5">
    <location>
        <begin position="336"/>
        <end position="359"/>
    </location>
</feature>
<comment type="subcellular location">
    <subcellularLocation>
        <location evidence="1">Membrane</location>
        <topology evidence="1">Multi-pass membrane protein</topology>
    </subcellularLocation>
</comment>
<feature type="transmembrane region" description="Helical" evidence="5">
    <location>
        <begin position="305"/>
        <end position="324"/>
    </location>
</feature>
<evidence type="ECO:0000256" key="1">
    <source>
        <dbReference type="ARBA" id="ARBA00004141"/>
    </source>
</evidence>
<dbReference type="InterPro" id="IPR020846">
    <property type="entry name" value="MFS_dom"/>
</dbReference>
<dbReference type="Proteomes" id="UP000002734">
    <property type="component" value="Chromosome"/>
</dbReference>
<sequence length="386" mass="39214">MSVLTNAMRQDDALLARREQSATRAMFFLAGFATAAWGALVPFAKLNTGVNDGMLGVLLLCLGGGALAAMPTSGLLTTRFGCRRVLVVAVLAFCLVLPLLAVISHVGALAVALLFFGVGVGITDCAMNIQAILVEKAAGRPMMSGFHGFYSVGGIAGAVAMSGMMSGGMSALAASAAVALLVLALLVKHRRGLLTYANPPEGPAFAIPRGAVLLLGGICFALFLAEGSVLDWSAVFLTEYRGMPDTLGALGFACFAAAMTLGRLTGDRVVSRLGPHRVVTVGGVLAAFGLLIAVMIPAWPLTLLGYALVGMGCANIVPVMFTAIGRQTSMPQAAAVPAVTTLGYVGVLAGPAGVGFIAHHSGLPAAFLVVSALLATVALVSRAVTM</sequence>
<feature type="transmembrane region" description="Helical" evidence="5">
    <location>
        <begin position="365"/>
        <end position="384"/>
    </location>
</feature>
<dbReference type="PANTHER" id="PTHR23514:SF13">
    <property type="entry name" value="INNER MEMBRANE PROTEIN YBJJ"/>
    <property type="match status" value="1"/>
</dbReference>
<dbReference type="GO" id="GO:0022857">
    <property type="term" value="F:transmembrane transporter activity"/>
    <property type="evidence" value="ECO:0007669"/>
    <property type="project" value="InterPro"/>
</dbReference>
<feature type="transmembrane region" description="Helical" evidence="5">
    <location>
        <begin position="85"/>
        <end position="103"/>
    </location>
</feature>
<keyword evidence="8" id="KW-1185">Reference proteome</keyword>
<feature type="transmembrane region" description="Helical" evidence="5">
    <location>
        <begin position="25"/>
        <end position="44"/>
    </location>
</feature>
<dbReference type="Pfam" id="PF07690">
    <property type="entry name" value="MFS_1"/>
    <property type="match status" value="1"/>
</dbReference>
<keyword evidence="4 5" id="KW-0472">Membrane</keyword>
<evidence type="ECO:0000313" key="8">
    <source>
        <dbReference type="Proteomes" id="UP000002734"/>
    </source>
</evidence>
<organism evidence="7 8">
    <name type="scientific">Musicola paradisiaca (strain Ech703)</name>
    <name type="common">Dickeya paradisiaca</name>
    <name type="synonym">Dickeya dadantii</name>
    <dbReference type="NCBI Taxonomy" id="579405"/>
    <lineage>
        <taxon>Bacteria</taxon>
        <taxon>Pseudomonadati</taxon>
        <taxon>Pseudomonadota</taxon>
        <taxon>Gammaproteobacteria</taxon>
        <taxon>Enterobacterales</taxon>
        <taxon>Pectobacteriaceae</taxon>
        <taxon>Musicola</taxon>
    </lineage>
</organism>
<feature type="transmembrane region" description="Helical" evidence="5">
    <location>
        <begin position="207"/>
        <end position="227"/>
    </location>
</feature>
<gene>
    <name evidence="7" type="ordered locus">Dd703_1792</name>
</gene>
<evidence type="ECO:0000256" key="4">
    <source>
        <dbReference type="ARBA" id="ARBA00023136"/>
    </source>
</evidence>
<keyword evidence="3 5" id="KW-1133">Transmembrane helix</keyword>
<dbReference type="InterPro" id="IPR036259">
    <property type="entry name" value="MFS_trans_sf"/>
</dbReference>
<feature type="transmembrane region" description="Helical" evidence="5">
    <location>
        <begin position="109"/>
        <end position="134"/>
    </location>
</feature>
<evidence type="ECO:0000256" key="5">
    <source>
        <dbReference type="SAM" id="Phobius"/>
    </source>
</evidence>
<dbReference type="eggNOG" id="COG0738">
    <property type="taxonomic scope" value="Bacteria"/>
</dbReference>
<dbReference type="GO" id="GO:0016020">
    <property type="term" value="C:membrane"/>
    <property type="evidence" value="ECO:0007669"/>
    <property type="project" value="UniProtKB-SubCell"/>
</dbReference>
<feature type="domain" description="Major facilitator superfamily (MFS) profile" evidence="6">
    <location>
        <begin position="212"/>
        <end position="386"/>
    </location>
</feature>
<dbReference type="PANTHER" id="PTHR23514">
    <property type="entry name" value="BYPASS OF STOP CODON PROTEIN 6"/>
    <property type="match status" value="1"/>
</dbReference>
<dbReference type="InterPro" id="IPR011701">
    <property type="entry name" value="MFS"/>
</dbReference>
<feature type="transmembrane region" description="Helical" evidence="5">
    <location>
        <begin position="278"/>
        <end position="299"/>
    </location>
</feature>
<feature type="transmembrane region" description="Helical" evidence="5">
    <location>
        <begin position="56"/>
        <end position="78"/>
    </location>
</feature>
<protein>
    <submittedName>
        <fullName evidence="7">Major facilitator superfamily MFS_1</fullName>
    </submittedName>
</protein>
<dbReference type="SUPFAM" id="SSF103473">
    <property type="entry name" value="MFS general substrate transporter"/>
    <property type="match status" value="1"/>
</dbReference>
<dbReference type="HOGENOM" id="CLU_035309_1_0_6"/>
<accession>C6C4X8</accession>